<proteinExistence type="predicted"/>
<organism evidence="1 2">
    <name type="scientific">Herbidospora galbida</name>
    <dbReference type="NCBI Taxonomy" id="2575442"/>
    <lineage>
        <taxon>Bacteria</taxon>
        <taxon>Bacillati</taxon>
        <taxon>Actinomycetota</taxon>
        <taxon>Actinomycetes</taxon>
        <taxon>Streptosporangiales</taxon>
        <taxon>Streptosporangiaceae</taxon>
        <taxon>Herbidospora</taxon>
    </lineage>
</organism>
<protein>
    <recommendedName>
        <fullName evidence="3">PRC-barrel domain containing protein</fullName>
    </recommendedName>
</protein>
<reference evidence="1 2" key="1">
    <citation type="submission" date="2019-04" db="EMBL/GenBank/DDBJ databases">
        <title>Herbidospora sp. NEAU-GS14.nov., a novel actinomycete isolated from soil.</title>
        <authorList>
            <person name="Han L."/>
        </authorList>
    </citation>
    <scope>NUCLEOTIDE SEQUENCE [LARGE SCALE GENOMIC DNA]</scope>
    <source>
        <strain evidence="1 2">NEAU-GS14</strain>
    </source>
</reference>
<gene>
    <name evidence="1" type="ORF">FDA94_06560</name>
</gene>
<sequence length="110" mass="12322">MTGRELIGQCVWDVRGVWVGHVVDVRMVTGSRNPFKRGTEPETAGLVVSATRAQFLLGVHRDANGRVNGTMQRLTRLLYARSLVVPWDLVETSDTGEVHLKEPKDVLQRQ</sequence>
<name>A0A4U3MM62_9ACTN</name>
<comment type="caution">
    <text evidence="1">The sequence shown here is derived from an EMBL/GenBank/DDBJ whole genome shotgun (WGS) entry which is preliminary data.</text>
</comment>
<evidence type="ECO:0000313" key="1">
    <source>
        <dbReference type="EMBL" id="TKK90080.1"/>
    </source>
</evidence>
<keyword evidence="2" id="KW-1185">Reference proteome</keyword>
<dbReference type="EMBL" id="SZQA01000004">
    <property type="protein sequence ID" value="TKK90080.1"/>
    <property type="molecule type" value="Genomic_DNA"/>
</dbReference>
<dbReference type="OrthoDB" id="3531324at2"/>
<evidence type="ECO:0008006" key="3">
    <source>
        <dbReference type="Google" id="ProtNLM"/>
    </source>
</evidence>
<evidence type="ECO:0000313" key="2">
    <source>
        <dbReference type="Proteomes" id="UP000308705"/>
    </source>
</evidence>
<dbReference type="AlphaFoldDB" id="A0A4U3MM62"/>
<dbReference type="RefSeq" id="WP_137246126.1">
    <property type="nucleotide sequence ID" value="NZ_SZQA01000004.1"/>
</dbReference>
<accession>A0A4U3MM62</accession>
<dbReference type="Proteomes" id="UP000308705">
    <property type="component" value="Unassembled WGS sequence"/>
</dbReference>